<dbReference type="EMBL" id="JASPKZ010009581">
    <property type="protein sequence ID" value="KAJ9576625.1"/>
    <property type="molecule type" value="Genomic_DNA"/>
</dbReference>
<reference evidence="14" key="2">
    <citation type="submission" date="2023-05" db="EMBL/GenBank/DDBJ databases">
        <authorList>
            <person name="Fouks B."/>
        </authorList>
    </citation>
    <scope>NUCLEOTIDE SEQUENCE</scope>
    <source>
        <strain evidence="14">Stay&amp;Tobe</strain>
        <tissue evidence="14">Testes</tissue>
    </source>
</reference>
<dbReference type="EC" id="2.3.1.231" evidence="4"/>
<comment type="similarity">
    <text evidence="3">Belongs to the methyltransferase superfamily. LCMT family.</text>
</comment>
<dbReference type="SUPFAM" id="SSF117281">
    <property type="entry name" value="Kelch motif"/>
    <property type="match status" value="1"/>
</dbReference>
<dbReference type="InterPro" id="IPR007213">
    <property type="entry name" value="Ppm1/Ppm2/Tcmp"/>
</dbReference>
<dbReference type="AlphaFoldDB" id="A0AAD8E466"/>
<accession>A0AAD8E466</accession>
<proteinExistence type="inferred from homology"/>
<evidence type="ECO:0000256" key="6">
    <source>
        <dbReference type="ARBA" id="ARBA00018045"/>
    </source>
</evidence>
<evidence type="ECO:0000256" key="7">
    <source>
        <dbReference type="ARBA" id="ARBA00022603"/>
    </source>
</evidence>
<protein>
    <recommendedName>
        <fullName evidence="6">tRNA wybutosine-synthesizing protein 4</fullName>
        <ecNumber evidence="5">2.1.1.290</ecNumber>
        <ecNumber evidence="4">2.3.1.231</ecNumber>
    </recommendedName>
    <alternativeName>
        <fullName evidence="12">tRNA(Phe) (7-(3-amino-3-(methoxycarbonyl)propyl)wyosine(37)-N)-methoxycarbonyltransferase</fullName>
    </alternativeName>
    <alternativeName>
        <fullName evidence="11">tRNA(Phe) (7-(3-amino-3-carboxypropyl)wyosine(37)-O)-methyltransferase</fullName>
    </alternativeName>
</protein>
<evidence type="ECO:0000256" key="13">
    <source>
        <dbReference type="ARBA" id="ARBA00049250"/>
    </source>
</evidence>
<evidence type="ECO:0000256" key="12">
    <source>
        <dbReference type="ARBA" id="ARBA00030847"/>
    </source>
</evidence>
<dbReference type="Gene3D" id="3.40.50.150">
    <property type="entry name" value="Vaccinia Virus protein VP39"/>
    <property type="match status" value="1"/>
</dbReference>
<comment type="pathway">
    <text evidence="2">tRNA modification; wybutosine-tRNA(Phe) biosynthesis.</text>
</comment>
<evidence type="ECO:0000256" key="11">
    <source>
        <dbReference type="ARBA" id="ARBA00029750"/>
    </source>
</evidence>
<dbReference type="InterPro" id="IPR029063">
    <property type="entry name" value="SAM-dependent_MTases_sf"/>
</dbReference>
<keyword evidence="9" id="KW-0949">S-adenosyl-L-methionine</keyword>
<dbReference type="InterPro" id="IPR015915">
    <property type="entry name" value="Kelch-typ_b-propeller"/>
</dbReference>
<evidence type="ECO:0000256" key="10">
    <source>
        <dbReference type="ARBA" id="ARBA00022694"/>
    </source>
</evidence>
<name>A0AAD8E466_DIPPU</name>
<dbReference type="SUPFAM" id="SSF53335">
    <property type="entry name" value="S-adenosyl-L-methionine-dependent methyltransferases"/>
    <property type="match status" value="1"/>
</dbReference>
<dbReference type="PANTHER" id="PTHR46529:SF1">
    <property type="entry name" value="TRNA WYBUTOSINE-SYNTHESIZING PROTEIN 4"/>
    <property type="match status" value="1"/>
</dbReference>
<dbReference type="EC" id="2.1.1.290" evidence="5"/>
<comment type="catalytic activity">
    <reaction evidence="13">
        <text>7-[(3S)-(3-amino-3-methoxycarbonyl)propyl]wyosine(37) in tRNA(Phe) + S-adenosyl-L-methionine + CO2 = wybutosine(37) in tRNA(Phe) + S-adenosyl-L-homocysteine + 2 H(+)</text>
        <dbReference type="Rhea" id="RHEA:37119"/>
        <dbReference type="Rhea" id="RHEA-COMP:11844"/>
        <dbReference type="Rhea" id="RHEA-COMP:11847"/>
        <dbReference type="ChEBI" id="CHEBI:15378"/>
        <dbReference type="ChEBI" id="CHEBI:16526"/>
        <dbReference type="ChEBI" id="CHEBI:57856"/>
        <dbReference type="ChEBI" id="CHEBI:59789"/>
        <dbReference type="ChEBI" id="CHEBI:73544"/>
        <dbReference type="ChEBI" id="CHEBI:74275"/>
        <dbReference type="EC" id="2.3.1.231"/>
    </reaction>
</comment>
<evidence type="ECO:0000313" key="14">
    <source>
        <dbReference type="EMBL" id="KAJ9576625.1"/>
    </source>
</evidence>
<evidence type="ECO:0000256" key="5">
    <source>
        <dbReference type="ARBA" id="ARBA00012779"/>
    </source>
</evidence>
<dbReference type="PANTHER" id="PTHR46529">
    <property type="entry name" value="TRNA WYBUTOSINE-SYNTHESIZING PROTEIN 4"/>
    <property type="match status" value="1"/>
</dbReference>
<evidence type="ECO:0000256" key="4">
    <source>
        <dbReference type="ARBA" id="ARBA00012155"/>
    </source>
</evidence>
<dbReference type="Pfam" id="PF04072">
    <property type="entry name" value="LCM"/>
    <property type="match status" value="1"/>
</dbReference>
<keyword evidence="15" id="KW-1185">Reference proteome</keyword>
<keyword evidence="10" id="KW-0819">tRNA processing</keyword>
<dbReference type="GO" id="GO:0030488">
    <property type="term" value="P:tRNA methylation"/>
    <property type="evidence" value="ECO:0007669"/>
    <property type="project" value="TreeGrafter"/>
</dbReference>
<dbReference type="Pfam" id="PF24681">
    <property type="entry name" value="Kelch_KLHDC2_KLHL20_DRC7"/>
    <property type="match status" value="1"/>
</dbReference>
<dbReference type="Proteomes" id="UP001233999">
    <property type="component" value="Unassembled WGS sequence"/>
</dbReference>
<evidence type="ECO:0000256" key="2">
    <source>
        <dbReference type="ARBA" id="ARBA00004797"/>
    </source>
</evidence>
<comment type="caution">
    <text evidence="14">The sequence shown here is derived from an EMBL/GenBank/DDBJ whole genome shotgun (WGS) entry which is preliminary data.</text>
</comment>
<evidence type="ECO:0000256" key="1">
    <source>
        <dbReference type="ARBA" id="ARBA00001806"/>
    </source>
</evidence>
<dbReference type="GO" id="GO:0008175">
    <property type="term" value="F:tRNA methyltransferase activity"/>
    <property type="evidence" value="ECO:0007669"/>
    <property type="project" value="TreeGrafter"/>
</dbReference>
<sequence>MVKGTSYISKTQVQGTNDYNTVSKCSMIKNGYFKDEFVSSFVTKCSRRTPLIHLGYYMRMLTVDYTLRSYLDVMSDSEVQIISCGAGFDTSFFRFVEEGLLKPQVSFYEVDFEEVVERKAECILKSQSIKKCIGPLQSNPAGVKGLLTSQYRLISGDLQYLDVLERRLSAVGVKFDVPTLLLAECAICYMSEQSGSKLIEWAASKFTDATFITYEQVHPDDGFGIVMKKHFEDMRSPLLQLNEYPNLEAQQGRYLSRGWTSCRAWTAFEMFLKITSPEERKKILKLEPFDEFEEWHLEGCHFALMVASKGSLNDWFFKLSKSINFREDCAEERVQIQWLLSTASVPRFAHQTVLINENNVLVIGGFGRSSQSVHGRRGEILKVSMRSQDEIMTSSESYVKEIKPKIEVDALHHSCTQLSLHSTDGSTRVFVYGGRYSPCRPVNTWPVILNINQQGQETSVTVVETNKKSDKVPEPRWRHTAVYIKEHVVVYGGRTSDLKVLNDVFIWTVEAKDSKITWREIKSSAESRWPPARFSHSATVWQDRTMIVSGGLGEDILPLKDIWYYNADSESWQEVCVCGILPRYSHTSTVYENKLVLIGGVNILPGRQPGVCVVDLTTNSCIEYALPVSIIILYFYYYYYSSSSAQDPSYPIMLHNHTSEVIDNKTLLIIGGGGNCFSFGTMFNSHVIKLNLDELR</sequence>
<evidence type="ECO:0000256" key="8">
    <source>
        <dbReference type="ARBA" id="ARBA00022679"/>
    </source>
</evidence>
<organism evidence="14 15">
    <name type="scientific">Diploptera punctata</name>
    <name type="common">Pacific beetle cockroach</name>
    <dbReference type="NCBI Taxonomy" id="6984"/>
    <lineage>
        <taxon>Eukaryota</taxon>
        <taxon>Metazoa</taxon>
        <taxon>Ecdysozoa</taxon>
        <taxon>Arthropoda</taxon>
        <taxon>Hexapoda</taxon>
        <taxon>Insecta</taxon>
        <taxon>Pterygota</taxon>
        <taxon>Neoptera</taxon>
        <taxon>Polyneoptera</taxon>
        <taxon>Dictyoptera</taxon>
        <taxon>Blattodea</taxon>
        <taxon>Blaberoidea</taxon>
        <taxon>Blaberidae</taxon>
        <taxon>Diplopterinae</taxon>
        <taxon>Diploptera</taxon>
    </lineage>
</organism>
<gene>
    <name evidence="14" type="ORF">L9F63_025479</name>
</gene>
<comment type="catalytic activity">
    <reaction evidence="1">
        <text>7-[(3S)-3-amino-3-carboxypropyl]wyosine(37) in tRNA(Phe) + S-adenosyl-L-methionine = 7-[(3S)-(3-amino-3-methoxycarbonyl)propyl]wyosine(37) in tRNA(Phe) + S-adenosyl-L-homocysteine</text>
        <dbReference type="Rhea" id="RHEA:36903"/>
        <dbReference type="Rhea" id="RHEA-COMP:10379"/>
        <dbReference type="Rhea" id="RHEA-COMP:11844"/>
        <dbReference type="ChEBI" id="CHEBI:57856"/>
        <dbReference type="ChEBI" id="CHEBI:59789"/>
        <dbReference type="ChEBI" id="CHEBI:73543"/>
        <dbReference type="ChEBI" id="CHEBI:74275"/>
        <dbReference type="EC" id="2.1.1.290"/>
    </reaction>
</comment>
<keyword evidence="8" id="KW-0808">Transferase</keyword>
<evidence type="ECO:0000256" key="9">
    <source>
        <dbReference type="ARBA" id="ARBA00022691"/>
    </source>
</evidence>
<evidence type="ECO:0000256" key="3">
    <source>
        <dbReference type="ARBA" id="ARBA00010703"/>
    </source>
</evidence>
<dbReference type="GO" id="GO:0031591">
    <property type="term" value="P:wybutosine biosynthetic process"/>
    <property type="evidence" value="ECO:0007669"/>
    <property type="project" value="TreeGrafter"/>
</dbReference>
<dbReference type="Gene3D" id="2.120.10.80">
    <property type="entry name" value="Kelch-type beta propeller"/>
    <property type="match status" value="1"/>
</dbReference>
<keyword evidence="7" id="KW-0489">Methyltransferase</keyword>
<evidence type="ECO:0000313" key="15">
    <source>
        <dbReference type="Proteomes" id="UP001233999"/>
    </source>
</evidence>
<reference evidence="14" key="1">
    <citation type="journal article" date="2023" name="IScience">
        <title>Live-bearing cockroach genome reveals convergent evolutionary mechanisms linked to viviparity in insects and beyond.</title>
        <authorList>
            <person name="Fouks B."/>
            <person name="Harrison M.C."/>
            <person name="Mikhailova A.A."/>
            <person name="Marchal E."/>
            <person name="English S."/>
            <person name="Carruthers M."/>
            <person name="Jennings E.C."/>
            <person name="Chiamaka E.L."/>
            <person name="Frigard R.A."/>
            <person name="Pippel M."/>
            <person name="Attardo G.M."/>
            <person name="Benoit J.B."/>
            <person name="Bornberg-Bauer E."/>
            <person name="Tobe S.S."/>
        </authorList>
    </citation>
    <scope>NUCLEOTIDE SEQUENCE</scope>
    <source>
        <strain evidence="14">Stay&amp;Tobe</strain>
    </source>
</reference>